<dbReference type="GO" id="GO:0090071">
    <property type="term" value="P:negative regulation of ribosome biogenesis"/>
    <property type="evidence" value="ECO:0007669"/>
    <property type="project" value="UniProtKB-UniRule"/>
</dbReference>
<comment type="function">
    <text evidence="2">Functions as a ribosomal silencing factor. Interacts with ribosomal protein uL14 (rplN), blocking formation of intersubunit bridge B8. Prevents association of the 30S and 50S ribosomal subunits and the formation of functional ribosomes, thus repressing translation.</text>
</comment>
<reference evidence="4" key="2">
    <citation type="journal article" date="2020" name="mSystems">
        <title>Genome- and Community-Level Interaction Insights into Carbon Utilization and Element Cycling Functions of Hydrothermarchaeota in Hydrothermal Sediment.</title>
        <authorList>
            <person name="Zhou Z."/>
            <person name="Liu Y."/>
            <person name="Xu W."/>
            <person name="Pan J."/>
            <person name="Luo Z.H."/>
            <person name="Li M."/>
        </authorList>
    </citation>
    <scope>NUCLEOTIDE SEQUENCE [LARGE SCALE GENOMIC DNA]</scope>
    <source>
        <strain evidence="4">HyVt-389</strain>
    </source>
</reference>
<sequence>MKKKISLKAAISKKAMNISLLDLRGFSNFTDYFLIMSGSSDRHTQAIAQEILTKMKEHGYSPIGIEGFNQGHWILLDYGDLVIHIFFEPIRAYYDLEGLWIEVPRIDWQKLYSLKGED</sequence>
<dbReference type="GO" id="GO:0017148">
    <property type="term" value="P:negative regulation of translation"/>
    <property type="evidence" value="ECO:0007669"/>
    <property type="project" value="UniProtKB-UniRule"/>
</dbReference>
<keyword evidence="2" id="KW-0810">Translation regulation</keyword>
<dbReference type="InterPro" id="IPR004394">
    <property type="entry name" value="Iojap/RsfS/C7orf30"/>
</dbReference>
<dbReference type="Pfam" id="PF02410">
    <property type="entry name" value="RsfS"/>
    <property type="match status" value="1"/>
</dbReference>
<dbReference type="NCBIfam" id="TIGR00090">
    <property type="entry name" value="rsfS_iojap_ybeB"/>
    <property type="match status" value="1"/>
</dbReference>
<evidence type="ECO:0000313" key="5">
    <source>
        <dbReference type="Proteomes" id="UP000070560"/>
    </source>
</evidence>
<organism evidence="4">
    <name type="scientific">Desulfofervidus auxilii</name>
    <dbReference type="NCBI Taxonomy" id="1621989"/>
    <lineage>
        <taxon>Bacteria</taxon>
        <taxon>Pseudomonadati</taxon>
        <taxon>Thermodesulfobacteriota</taxon>
        <taxon>Candidatus Desulfofervidia</taxon>
        <taxon>Candidatus Desulfofervidales</taxon>
        <taxon>Candidatus Desulfofervidaceae</taxon>
        <taxon>Candidatus Desulfofervidus</taxon>
    </lineage>
</organism>
<dbReference type="GO" id="GO:0043023">
    <property type="term" value="F:ribosomal large subunit binding"/>
    <property type="evidence" value="ECO:0007669"/>
    <property type="project" value="TreeGrafter"/>
</dbReference>
<accession>A0A7C2A815</accession>
<keyword evidence="2" id="KW-0678">Repressor</keyword>
<dbReference type="EMBL" id="CP013015">
    <property type="protein sequence ID" value="AMM41331.1"/>
    <property type="molecule type" value="Genomic_DNA"/>
</dbReference>
<dbReference type="AlphaFoldDB" id="A0A7C2A815"/>
<keyword evidence="5" id="KW-1185">Reference proteome</keyword>
<keyword evidence="2" id="KW-0963">Cytoplasm</keyword>
<gene>
    <name evidence="2 4" type="primary">rsfS</name>
    <name evidence="4" type="ORF">ENI35_02190</name>
    <name evidence="3" type="ORF">HS1_001535</name>
</gene>
<comment type="similarity">
    <text evidence="1 2">Belongs to the Iojap/RsfS family.</text>
</comment>
<evidence type="ECO:0000256" key="1">
    <source>
        <dbReference type="ARBA" id="ARBA00010574"/>
    </source>
</evidence>
<dbReference type="GO" id="GO:0005737">
    <property type="term" value="C:cytoplasm"/>
    <property type="evidence" value="ECO:0007669"/>
    <property type="project" value="UniProtKB-SubCell"/>
</dbReference>
<dbReference type="EMBL" id="DRIH01000069">
    <property type="protein sequence ID" value="HEC67615.1"/>
    <property type="molecule type" value="Genomic_DNA"/>
</dbReference>
<comment type="subcellular location">
    <subcellularLocation>
        <location evidence="2">Cytoplasm</location>
    </subcellularLocation>
</comment>
<dbReference type="Proteomes" id="UP000070560">
    <property type="component" value="Chromosome"/>
</dbReference>
<dbReference type="SUPFAM" id="SSF81301">
    <property type="entry name" value="Nucleotidyltransferase"/>
    <property type="match status" value="1"/>
</dbReference>
<evidence type="ECO:0000256" key="2">
    <source>
        <dbReference type="HAMAP-Rule" id="MF_01477"/>
    </source>
</evidence>
<dbReference type="KEGG" id="daw:HS1_001535"/>
<evidence type="ECO:0000313" key="3">
    <source>
        <dbReference type="EMBL" id="AMM41331.1"/>
    </source>
</evidence>
<comment type="subunit">
    <text evidence="2">Interacts with ribosomal protein uL14 (rplN).</text>
</comment>
<evidence type="ECO:0000313" key="4">
    <source>
        <dbReference type="EMBL" id="HEC67615.1"/>
    </source>
</evidence>
<dbReference type="PANTHER" id="PTHR21043">
    <property type="entry name" value="IOJAP SUPERFAMILY ORTHOLOG"/>
    <property type="match status" value="1"/>
</dbReference>
<dbReference type="Proteomes" id="UP000885738">
    <property type="component" value="Unassembled WGS sequence"/>
</dbReference>
<dbReference type="InterPro" id="IPR043519">
    <property type="entry name" value="NT_sf"/>
</dbReference>
<protein>
    <recommendedName>
        <fullName evidence="2">Ribosomal silencing factor RsfS</fullName>
    </recommendedName>
</protein>
<dbReference type="PANTHER" id="PTHR21043:SF0">
    <property type="entry name" value="MITOCHONDRIAL ASSEMBLY OF RIBOSOMAL LARGE SUBUNIT PROTEIN 1"/>
    <property type="match status" value="1"/>
</dbReference>
<dbReference type="OrthoDB" id="9793681at2"/>
<dbReference type="GO" id="GO:0042256">
    <property type="term" value="P:cytosolic ribosome assembly"/>
    <property type="evidence" value="ECO:0007669"/>
    <property type="project" value="UniProtKB-UniRule"/>
</dbReference>
<dbReference type="Gene3D" id="3.30.460.10">
    <property type="entry name" value="Beta Polymerase, domain 2"/>
    <property type="match status" value="1"/>
</dbReference>
<proteinExistence type="inferred from homology"/>
<reference evidence="3 5" key="1">
    <citation type="submission" date="2015-10" db="EMBL/GenBank/DDBJ databases">
        <title>Candidatus Desulfofervidus auxilii, a hydrogenotrophic sulfate-reducing bacterium involved in the thermophilic anaerobic oxidation of methane.</title>
        <authorList>
            <person name="Krukenberg V."/>
            <person name="Richter M."/>
            <person name="Wegener G."/>
        </authorList>
    </citation>
    <scope>NUCLEOTIDE SEQUENCE [LARGE SCALE GENOMIC DNA]</scope>
    <source>
        <strain evidence="3 5">HS1</strain>
    </source>
</reference>
<dbReference type="RefSeq" id="WP_066063235.1">
    <property type="nucleotide sequence ID" value="NZ_CP013015.1"/>
</dbReference>
<dbReference type="HAMAP" id="MF_01477">
    <property type="entry name" value="Iojap_RsfS"/>
    <property type="match status" value="1"/>
</dbReference>
<name>A0A7C2A815_DESA2</name>